<organism evidence="6 7">
    <name type="scientific">Scytonema millei VB511283</name>
    <dbReference type="NCBI Taxonomy" id="1245923"/>
    <lineage>
        <taxon>Bacteria</taxon>
        <taxon>Bacillati</taxon>
        <taxon>Cyanobacteriota</taxon>
        <taxon>Cyanophyceae</taxon>
        <taxon>Nostocales</taxon>
        <taxon>Scytonemataceae</taxon>
        <taxon>Scytonema</taxon>
    </lineage>
</organism>
<accession>A0A9X5E4I1</accession>
<feature type="domain" description="Carrier" evidence="5">
    <location>
        <begin position="1085"/>
        <end position="1159"/>
    </location>
</feature>
<dbReference type="InterPro" id="IPR029058">
    <property type="entry name" value="AB_hydrolase_fold"/>
</dbReference>
<dbReference type="Gene3D" id="3.40.50.980">
    <property type="match status" value="2"/>
</dbReference>
<gene>
    <name evidence="6" type="ORF">QH73_0008340</name>
</gene>
<dbReference type="InterPro" id="IPR010071">
    <property type="entry name" value="AA_adenyl_dom"/>
</dbReference>
<keyword evidence="7" id="KW-1185">Reference proteome</keyword>
<dbReference type="RefSeq" id="WP_039716786.1">
    <property type="nucleotide sequence ID" value="NZ_JTJC03000002.1"/>
</dbReference>
<dbReference type="InterPro" id="IPR000873">
    <property type="entry name" value="AMP-dep_synth/lig_dom"/>
</dbReference>
<feature type="compositionally biased region" description="Polar residues" evidence="4">
    <location>
        <begin position="880"/>
        <end position="889"/>
    </location>
</feature>
<dbReference type="InterPro" id="IPR009081">
    <property type="entry name" value="PP-bd_ACP"/>
</dbReference>
<evidence type="ECO:0000313" key="7">
    <source>
        <dbReference type="Proteomes" id="UP000031532"/>
    </source>
</evidence>
<dbReference type="Gene3D" id="3.40.50.12780">
    <property type="entry name" value="N-terminal domain of ligase-like"/>
    <property type="match status" value="1"/>
</dbReference>
<dbReference type="InterPro" id="IPR020806">
    <property type="entry name" value="PKS_PP-bd"/>
</dbReference>
<dbReference type="PROSITE" id="PS00012">
    <property type="entry name" value="PHOSPHOPANTETHEINE"/>
    <property type="match status" value="1"/>
</dbReference>
<dbReference type="Gene3D" id="3.30.559.10">
    <property type="entry name" value="Chloramphenicol acetyltransferase-like domain"/>
    <property type="match status" value="1"/>
</dbReference>
<dbReference type="NCBIfam" id="TIGR01733">
    <property type="entry name" value="AA-adenyl-dom"/>
    <property type="match status" value="1"/>
</dbReference>
<sequence length="1181" mass="132120">MTSIGSLDNISEEVFVFPASFAQQRLWFLDRLFPATSFYNVPTTVRLSGVLDLKALEESFNEIVRRHEILRTNFGVQEGQPVQLITPHSKVFLKISDLQQLPASEREAAAQQAIAREIQQPFNLDRGSLLRVMLLQLDESEYVLVINLHHIVFDEWSIAILIRELELLYSAFSRGKPSPLPELSIQYADFAHWQRQWLQGEVLESQLSYWRSQLQNLSVLEVESNRCRPKERGDRGAIELIELPQDLSQALLALSHQEGVTLFMTLLAAFQVLLYRYTGQTDIAVGSPIANRNRRELEDLIGFFANSLVLRTDLSGNPSFRELLARVRQVTVEAYAHQDLPFEKLVEELHPERQGSRNPLFQVVFALQNAPIEQLTLPKLSLSSFKVETTTARFDLEFYLWECAENFRSLWGDGWQQSEGLRGVLVYNTELFEPSAIARMLTHFQTLLTGVVTDPDTNLADLPILSAAEQHQLVEWNQTGRSYPERCIHQLFELQVKQSPNAIAVSFGERQYTYHELNSGSNQLAHYLRKLGVGCETLVGICMEPSPMAIASLLGILKAGAAYVPLDPTYPPDRLQFMVEDAQVSVLVTQQALAPLFKLSWGDRNLKIVCLEKDWEAIALESEQNPSDRTTVDNLAYVIYTSGSTGTPKGVAVSHRAVNRLVCNTNYITLEPGDKVAQCANLSFDAATFEIWGALLNGAQLVGCDREVMLSPQKFAQEIRQQEISILFLTTALFNHMAREVPDCFRLLRYLLFGGEAVDVRWVKAVKQHGAPAHLLHVYGPTENTTFTSWYEVQDVPEAATSIPIGRPVANTQIYLLDAHLKPVPIGVTGEIYIGGDGLAKEYLNRPQLTDERFVCKSRESGVVGAVFFEDPCENQRFLQLNPPVQESGNRAEEQRSRGAGESNNQPPTTNYQLPITNRLYKTGDLARYLPDGNLEFVGRTDAQIKLRGFRIELGEIETVLKQYPSVEETVVVVREDGSSDRRLVAYIVLNTKRSPQPPLKRGASEFSPSQGGLGGIGANEFPPSQRGLGGIGDLRSFLKTKLPNYMMPSAFVVLKALPLTPNGKVDRQALPSPDFTSVDLPTLAPRTSVEAQLAQLWAETLGRQVGISDDFFELGGHSLLATQLVSRIRDRLGVEVPLGVLFETPTIVAIAQYIDTIRGADRLQTSEAETSAQNREEVEF</sequence>
<dbReference type="SUPFAM" id="SSF52777">
    <property type="entry name" value="CoA-dependent acyltransferases"/>
    <property type="match status" value="2"/>
</dbReference>
<dbReference type="Gene3D" id="3.30.300.30">
    <property type="match status" value="1"/>
</dbReference>
<dbReference type="Pfam" id="PF00501">
    <property type="entry name" value="AMP-binding"/>
    <property type="match status" value="1"/>
</dbReference>
<dbReference type="Gene3D" id="3.30.559.30">
    <property type="entry name" value="Nonribosomal peptide synthetase, condensation domain"/>
    <property type="match status" value="1"/>
</dbReference>
<keyword evidence="3" id="KW-0597">Phosphoprotein</keyword>
<comment type="caution">
    <text evidence="6">The sequence shown here is derived from an EMBL/GenBank/DDBJ whole genome shotgun (WGS) entry which is preliminary data.</text>
</comment>
<dbReference type="GO" id="GO:0043041">
    <property type="term" value="P:amino acid activation for nonribosomal peptide biosynthetic process"/>
    <property type="evidence" value="ECO:0007669"/>
    <property type="project" value="TreeGrafter"/>
</dbReference>
<dbReference type="PANTHER" id="PTHR45527:SF1">
    <property type="entry name" value="FATTY ACID SYNTHASE"/>
    <property type="match status" value="1"/>
</dbReference>
<evidence type="ECO:0000313" key="6">
    <source>
        <dbReference type="EMBL" id="NHC34668.1"/>
    </source>
</evidence>
<evidence type="ECO:0000256" key="1">
    <source>
        <dbReference type="ARBA" id="ARBA00001957"/>
    </source>
</evidence>
<evidence type="ECO:0000256" key="4">
    <source>
        <dbReference type="SAM" id="MobiDB-lite"/>
    </source>
</evidence>
<dbReference type="GO" id="GO:0072330">
    <property type="term" value="P:monocarboxylic acid biosynthetic process"/>
    <property type="evidence" value="ECO:0007669"/>
    <property type="project" value="UniProtKB-ARBA"/>
</dbReference>
<dbReference type="OrthoDB" id="9757538at2"/>
<dbReference type="PANTHER" id="PTHR45527">
    <property type="entry name" value="NONRIBOSOMAL PEPTIDE SYNTHETASE"/>
    <property type="match status" value="1"/>
</dbReference>
<dbReference type="PIRSF" id="PIRSF001617">
    <property type="entry name" value="Alpha-AR"/>
    <property type="match status" value="1"/>
</dbReference>
<dbReference type="GO" id="GO:0003824">
    <property type="term" value="F:catalytic activity"/>
    <property type="evidence" value="ECO:0007669"/>
    <property type="project" value="InterPro"/>
</dbReference>
<dbReference type="CDD" id="cd19531">
    <property type="entry name" value="LCL_NRPS-like"/>
    <property type="match status" value="1"/>
</dbReference>
<name>A0A9X5E4I1_9CYAN</name>
<dbReference type="SUPFAM" id="SSF47336">
    <property type="entry name" value="ACP-like"/>
    <property type="match status" value="1"/>
</dbReference>
<protein>
    <submittedName>
        <fullName evidence="6">Non-ribosomal peptide synthetase</fullName>
    </submittedName>
</protein>
<dbReference type="SMART" id="SM00823">
    <property type="entry name" value="PKS_PP"/>
    <property type="match status" value="1"/>
</dbReference>
<proteinExistence type="predicted"/>
<keyword evidence="2" id="KW-0596">Phosphopantetheine</keyword>
<evidence type="ECO:0000256" key="3">
    <source>
        <dbReference type="ARBA" id="ARBA00022553"/>
    </source>
</evidence>
<dbReference type="GO" id="GO:0031177">
    <property type="term" value="F:phosphopantetheine binding"/>
    <property type="evidence" value="ECO:0007669"/>
    <property type="project" value="InterPro"/>
</dbReference>
<dbReference type="FunFam" id="1.10.1200.10:FF:000016">
    <property type="entry name" value="Non-ribosomal peptide synthase"/>
    <property type="match status" value="1"/>
</dbReference>
<dbReference type="FunFam" id="3.30.559.10:FF:000012">
    <property type="entry name" value="Non-ribosomal peptide synthetase"/>
    <property type="match status" value="1"/>
</dbReference>
<dbReference type="Proteomes" id="UP000031532">
    <property type="component" value="Unassembled WGS sequence"/>
</dbReference>
<dbReference type="InterPro" id="IPR006162">
    <property type="entry name" value="Ppantetheine_attach_site"/>
</dbReference>
<dbReference type="GO" id="GO:0044550">
    <property type="term" value="P:secondary metabolite biosynthetic process"/>
    <property type="evidence" value="ECO:0007669"/>
    <property type="project" value="TreeGrafter"/>
</dbReference>
<dbReference type="InterPro" id="IPR023213">
    <property type="entry name" value="CAT-like_dom_sf"/>
</dbReference>
<feature type="region of interest" description="Disordered" evidence="4">
    <location>
        <begin position="880"/>
        <end position="913"/>
    </location>
</feature>
<dbReference type="InterPro" id="IPR020845">
    <property type="entry name" value="AMP-binding_CS"/>
</dbReference>
<evidence type="ECO:0000256" key="2">
    <source>
        <dbReference type="ARBA" id="ARBA00022450"/>
    </source>
</evidence>
<dbReference type="Gene3D" id="2.30.38.10">
    <property type="entry name" value="Luciferase, Domain 3"/>
    <property type="match status" value="1"/>
</dbReference>
<feature type="compositionally biased region" description="Basic and acidic residues" evidence="4">
    <location>
        <begin position="890"/>
        <end position="899"/>
    </location>
</feature>
<dbReference type="FunFam" id="3.40.50.980:FF:000001">
    <property type="entry name" value="Non-ribosomal peptide synthetase"/>
    <property type="match status" value="1"/>
</dbReference>
<dbReference type="Pfam" id="PF00668">
    <property type="entry name" value="Condensation"/>
    <property type="match status" value="1"/>
</dbReference>
<dbReference type="PROSITE" id="PS00455">
    <property type="entry name" value="AMP_BINDING"/>
    <property type="match status" value="1"/>
</dbReference>
<evidence type="ECO:0000259" key="5">
    <source>
        <dbReference type="PROSITE" id="PS50075"/>
    </source>
</evidence>
<dbReference type="CDD" id="cd12117">
    <property type="entry name" value="A_NRPS_Srf_like"/>
    <property type="match status" value="1"/>
</dbReference>
<dbReference type="GO" id="GO:0008610">
    <property type="term" value="P:lipid biosynthetic process"/>
    <property type="evidence" value="ECO:0007669"/>
    <property type="project" value="UniProtKB-ARBA"/>
</dbReference>
<dbReference type="InterPro" id="IPR042099">
    <property type="entry name" value="ANL_N_sf"/>
</dbReference>
<dbReference type="InterPro" id="IPR045851">
    <property type="entry name" value="AMP-bd_C_sf"/>
</dbReference>
<feature type="compositionally biased region" description="Polar residues" evidence="4">
    <location>
        <begin position="902"/>
        <end position="913"/>
    </location>
</feature>
<dbReference type="InterPro" id="IPR001242">
    <property type="entry name" value="Condensation_dom"/>
</dbReference>
<dbReference type="EMBL" id="JTJC03000002">
    <property type="protein sequence ID" value="NHC34668.1"/>
    <property type="molecule type" value="Genomic_DNA"/>
</dbReference>
<dbReference type="GO" id="GO:0005829">
    <property type="term" value="C:cytosol"/>
    <property type="evidence" value="ECO:0007669"/>
    <property type="project" value="TreeGrafter"/>
</dbReference>
<dbReference type="Pfam" id="PF00550">
    <property type="entry name" value="PP-binding"/>
    <property type="match status" value="1"/>
</dbReference>
<comment type="cofactor">
    <cofactor evidence="1">
        <name>pantetheine 4'-phosphate</name>
        <dbReference type="ChEBI" id="CHEBI:47942"/>
    </cofactor>
</comment>
<dbReference type="InterPro" id="IPR036736">
    <property type="entry name" value="ACP-like_sf"/>
</dbReference>
<dbReference type="AlphaFoldDB" id="A0A9X5E4I1"/>
<reference evidence="6 7" key="1">
    <citation type="journal article" date="2015" name="Genome Announc.">
        <title>Draft Genome Sequence of the Terrestrial Cyanobacterium Scytonema millei VB511283, Isolated from Eastern India.</title>
        <authorList>
            <person name="Sen D."/>
            <person name="Chandrababunaidu M.M."/>
            <person name="Singh D."/>
            <person name="Sanghi N."/>
            <person name="Ghorai A."/>
            <person name="Mishra G.P."/>
            <person name="Madduluri M."/>
            <person name="Adhikary S.P."/>
            <person name="Tripathy S."/>
        </authorList>
    </citation>
    <scope>NUCLEOTIDE SEQUENCE [LARGE SCALE GENOMIC DNA]</scope>
    <source>
        <strain evidence="6 7">VB511283</strain>
    </source>
</reference>
<dbReference type="SUPFAM" id="SSF56801">
    <property type="entry name" value="Acetyl-CoA synthetase-like"/>
    <property type="match status" value="1"/>
</dbReference>
<dbReference type="PROSITE" id="PS50075">
    <property type="entry name" value="CARRIER"/>
    <property type="match status" value="1"/>
</dbReference>
<dbReference type="Gene3D" id="3.40.50.1820">
    <property type="entry name" value="alpha/beta hydrolase"/>
    <property type="match status" value="1"/>
</dbReference>